<evidence type="ECO:0000313" key="3">
    <source>
        <dbReference type="Proteomes" id="UP000231407"/>
    </source>
</evidence>
<sequence length="274" mass="29102">MKNYNTTDIKALVDKAKSALIVVPTLSVDSVGAALALALSLKKSGREVKVYSLQKPDQNYSKLSGLELITDTYSAADLTVSLNYPLDQIEQVSYNDDGGHLNLVVKTKSGAAKVESNQIIVNNSSSSADVCFMLGDESPLGDKSTIVNQGNWVLISPLAVNKAWAKATLVDPDAPFSEIFTFLLPMLGLNLDIDSGKDLLIGLRVATQSFSVNVSPESFEAGAACLRATQPPETPAVTPNPALNSFDNQRPIENIEKVGGLAPGTNKPNPTPMV</sequence>
<accession>A0A2M7AQX9</accession>
<dbReference type="AlphaFoldDB" id="A0A2M7AQX9"/>
<keyword evidence="1" id="KW-0812">Transmembrane</keyword>
<name>A0A2M7AQX9_9BACT</name>
<evidence type="ECO:0000313" key="2">
    <source>
        <dbReference type="EMBL" id="PIU72883.1"/>
    </source>
</evidence>
<protein>
    <recommendedName>
        <fullName evidence="4">DDH domain-containing protein</fullName>
    </recommendedName>
</protein>
<organism evidence="2 3">
    <name type="scientific">Candidatus Shapirobacteria bacterium CG06_land_8_20_14_3_00_40_12</name>
    <dbReference type="NCBI Taxonomy" id="1974881"/>
    <lineage>
        <taxon>Bacteria</taxon>
        <taxon>Candidatus Shapironibacteriota</taxon>
    </lineage>
</organism>
<dbReference type="Gene3D" id="3.90.1640.10">
    <property type="entry name" value="inorganic pyrophosphatase (n-terminal core)"/>
    <property type="match status" value="1"/>
</dbReference>
<keyword evidence="1" id="KW-1133">Transmembrane helix</keyword>
<dbReference type="EMBL" id="PEWA01000065">
    <property type="protein sequence ID" value="PIU72883.1"/>
    <property type="molecule type" value="Genomic_DNA"/>
</dbReference>
<comment type="caution">
    <text evidence="2">The sequence shown here is derived from an EMBL/GenBank/DDBJ whole genome shotgun (WGS) entry which is preliminary data.</text>
</comment>
<keyword evidence="1" id="KW-0472">Membrane</keyword>
<gene>
    <name evidence="2" type="ORF">COS78_04585</name>
</gene>
<reference evidence="3" key="1">
    <citation type="submission" date="2017-09" db="EMBL/GenBank/DDBJ databases">
        <title>Depth-based differentiation of microbial function through sediment-hosted aquifers and enrichment of novel symbionts in the deep terrestrial subsurface.</title>
        <authorList>
            <person name="Probst A.J."/>
            <person name="Ladd B."/>
            <person name="Jarett J.K."/>
            <person name="Geller-Mcgrath D.E."/>
            <person name="Sieber C.M.K."/>
            <person name="Emerson J.B."/>
            <person name="Anantharaman K."/>
            <person name="Thomas B.C."/>
            <person name="Malmstrom R."/>
            <person name="Stieglmeier M."/>
            <person name="Klingl A."/>
            <person name="Woyke T."/>
            <person name="Ryan C.M."/>
            <person name="Banfield J.F."/>
        </authorList>
    </citation>
    <scope>NUCLEOTIDE SEQUENCE [LARGE SCALE GENOMIC DNA]</scope>
</reference>
<evidence type="ECO:0000256" key="1">
    <source>
        <dbReference type="SAM" id="Phobius"/>
    </source>
</evidence>
<proteinExistence type="predicted"/>
<feature type="transmembrane region" description="Helical" evidence="1">
    <location>
        <begin position="20"/>
        <end position="41"/>
    </location>
</feature>
<dbReference type="Proteomes" id="UP000231407">
    <property type="component" value="Unassembled WGS sequence"/>
</dbReference>
<evidence type="ECO:0008006" key="4">
    <source>
        <dbReference type="Google" id="ProtNLM"/>
    </source>
</evidence>